<protein>
    <recommendedName>
        <fullName evidence="6">Ion-translocating oxidoreductase complex subunit G</fullName>
        <ecNumber evidence="6">7.-.-.-</ecNumber>
    </recommendedName>
    <alternativeName>
        <fullName evidence="6">Rnf electron transport complex subunit G</fullName>
    </alternativeName>
</protein>
<dbReference type="EC" id="7.-.-.-" evidence="6"/>
<comment type="caution">
    <text evidence="9">The sequence shown here is derived from an EMBL/GenBank/DDBJ whole genome shotgun (WGS) entry which is preliminary data.</text>
</comment>
<comment type="subcellular location">
    <subcellularLocation>
        <location evidence="6">Cell inner membrane</location>
        <topology evidence="6">Single-pass membrane protein</topology>
    </subcellularLocation>
</comment>
<feature type="transmembrane region" description="Helical" evidence="7">
    <location>
        <begin position="20"/>
        <end position="40"/>
    </location>
</feature>
<keyword evidence="6" id="KW-1003">Cell membrane</keyword>
<evidence type="ECO:0000256" key="6">
    <source>
        <dbReference type="HAMAP-Rule" id="MF_00479"/>
    </source>
</evidence>
<keyword evidence="2 6" id="KW-0597">Phosphoprotein</keyword>
<reference evidence="10" key="1">
    <citation type="journal article" date="2019" name="Int. J. Syst. Evol. Microbiol.">
        <title>The Global Catalogue of Microorganisms (GCM) 10K type strain sequencing project: providing services to taxonomists for standard genome sequencing and annotation.</title>
        <authorList>
            <consortium name="The Broad Institute Genomics Platform"/>
            <consortium name="The Broad Institute Genome Sequencing Center for Infectious Disease"/>
            <person name="Wu L."/>
            <person name="Ma J."/>
        </authorList>
    </citation>
    <scope>NUCLEOTIDE SEQUENCE [LARGE SCALE GENOMIC DNA]</scope>
    <source>
        <strain evidence="10">CECT 8288</strain>
    </source>
</reference>
<keyword evidence="5 6" id="KW-0249">Electron transport</keyword>
<dbReference type="HAMAP" id="MF_00479">
    <property type="entry name" value="RsxG_RnfG"/>
    <property type="match status" value="1"/>
</dbReference>
<evidence type="ECO:0000256" key="7">
    <source>
        <dbReference type="SAM" id="Phobius"/>
    </source>
</evidence>
<feature type="domain" description="FMN-binding" evidence="8">
    <location>
        <begin position="117"/>
        <end position="209"/>
    </location>
</feature>
<dbReference type="Pfam" id="PF04205">
    <property type="entry name" value="FMN_bind"/>
    <property type="match status" value="1"/>
</dbReference>
<evidence type="ECO:0000256" key="3">
    <source>
        <dbReference type="ARBA" id="ARBA00022630"/>
    </source>
</evidence>
<keyword evidence="6" id="KW-1278">Translocase</keyword>
<keyword evidence="10" id="KW-1185">Reference proteome</keyword>
<dbReference type="NCBIfam" id="TIGR01947">
    <property type="entry name" value="rnfG"/>
    <property type="match status" value="1"/>
</dbReference>
<sequence>MSDTELETKITLSQSIRKAAIGLAIFALFTAGIIAVTQTLTKTTIVENEKAFEARLLLSLLPDGIDADNLLESAQSFQQAGISDTLLLNVENEQSFYQVKANNEVQSIIIPVIAPDGYTEGIRLIVGIDKKGVITGVRVTKHKETPGLGDQIEIEKSQWILNFEQTSLMNPMETGWKVKKDGGAFDQMTGATITPRAIVKAVYKALLFFEQNKDSLLAMQPDSSESK</sequence>
<evidence type="ECO:0000256" key="4">
    <source>
        <dbReference type="ARBA" id="ARBA00022643"/>
    </source>
</evidence>
<keyword evidence="6 7" id="KW-0472">Membrane</keyword>
<dbReference type="PANTHER" id="PTHR36118">
    <property type="entry name" value="ION-TRANSLOCATING OXIDOREDUCTASE COMPLEX SUBUNIT G"/>
    <property type="match status" value="1"/>
</dbReference>
<dbReference type="InterPro" id="IPR010209">
    <property type="entry name" value="Ion_transpt_RnfG/RsxG"/>
</dbReference>
<name>A0ABV7WRS9_9GAMM</name>
<accession>A0ABV7WRS9</accession>
<comment type="cofactor">
    <cofactor evidence="6">
        <name>FMN</name>
        <dbReference type="ChEBI" id="CHEBI:58210"/>
    </cofactor>
</comment>
<evidence type="ECO:0000256" key="2">
    <source>
        <dbReference type="ARBA" id="ARBA00022553"/>
    </source>
</evidence>
<dbReference type="PANTHER" id="PTHR36118:SF1">
    <property type="entry name" value="ION-TRANSLOCATING OXIDOREDUCTASE COMPLEX SUBUNIT G"/>
    <property type="match status" value="1"/>
</dbReference>
<evidence type="ECO:0000256" key="5">
    <source>
        <dbReference type="ARBA" id="ARBA00022982"/>
    </source>
</evidence>
<evidence type="ECO:0000259" key="8">
    <source>
        <dbReference type="SMART" id="SM00900"/>
    </source>
</evidence>
<dbReference type="NCBIfam" id="NF002519">
    <property type="entry name" value="PRK01908.1"/>
    <property type="match status" value="1"/>
</dbReference>
<dbReference type="InterPro" id="IPR007329">
    <property type="entry name" value="FMN-bd"/>
</dbReference>
<keyword evidence="6 7" id="KW-0812">Transmembrane</keyword>
<dbReference type="PIRSF" id="PIRSF006091">
    <property type="entry name" value="E_trnsport_RnfG"/>
    <property type="match status" value="1"/>
</dbReference>
<proteinExistence type="inferred from homology"/>
<keyword evidence="4 6" id="KW-0288">FMN</keyword>
<keyword evidence="6 7" id="KW-1133">Transmembrane helix</keyword>
<dbReference type="Proteomes" id="UP001595710">
    <property type="component" value="Unassembled WGS sequence"/>
</dbReference>
<evidence type="ECO:0000313" key="10">
    <source>
        <dbReference type="Proteomes" id="UP001595710"/>
    </source>
</evidence>
<dbReference type="RefSeq" id="WP_290281673.1">
    <property type="nucleotide sequence ID" value="NZ_JAUFQI010000001.1"/>
</dbReference>
<dbReference type="SMART" id="SM00900">
    <property type="entry name" value="FMN_bind"/>
    <property type="match status" value="1"/>
</dbReference>
<evidence type="ECO:0000256" key="1">
    <source>
        <dbReference type="ARBA" id="ARBA00022448"/>
    </source>
</evidence>
<keyword evidence="3 6" id="KW-0285">Flavoprotein</keyword>
<keyword evidence="6" id="KW-0997">Cell inner membrane</keyword>
<gene>
    <name evidence="9" type="primary">rsxG</name>
    <name evidence="6" type="synonym">rnfG</name>
    <name evidence="9" type="ORF">ACFOND_10215</name>
</gene>
<feature type="modified residue" description="FMN phosphoryl threonine" evidence="6">
    <location>
        <position position="192"/>
    </location>
</feature>
<keyword evidence="1 6" id="KW-0813">Transport</keyword>
<comment type="similarity">
    <text evidence="6">Belongs to the RnfG family.</text>
</comment>
<comment type="subunit">
    <text evidence="6">The complex is composed of six subunits: RnfA, RnfB, RnfC, RnfD, RnfE and RnfG.</text>
</comment>
<evidence type="ECO:0000313" key="9">
    <source>
        <dbReference type="EMBL" id="MFC3702015.1"/>
    </source>
</evidence>
<organism evidence="9 10">
    <name type="scientific">Reinekea marina</name>
    <dbReference type="NCBI Taxonomy" id="1310421"/>
    <lineage>
        <taxon>Bacteria</taxon>
        <taxon>Pseudomonadati</taxon>
        <taxon>Pseudomonadota</taxon>
        <taxon>Gammaproteobacteria</taxon>
        <taxon>Oceanospirillales</taxon>
        <taxon>Saccharospirillaceae</taxon>
        <taxon>Reinekea</taxon>
    </lineage>
</organism>
<comment type="function">
    <text evidence="6">Part of a membrane-bound complex that couples electron transfer with translocation of ions across the membrane.</text>
</comment>
<dbReference type="EMBL" id="JBHRYN010000012">
    <property type="protein sequence ID" value="MFC3702015.1"/>
    <property type="molecule type" value="Genomic_DNA"/>
</dbReference>